<protein>
    <submittedName>
        <fullName evidence="1">Uncharacterized protein</fullName>
    </submittedName>
</protein>
<sequence>MAQCNGVKKDGVRCSVMVIGETQYTRCGTHVATLNKVGPNQIRRDELKYSHTRLSNTIYSNFNELFRGAQVDMLEYERQTRIRDGAIREQEIRYQLELHNLEETITRETEANGGINADRPFIERARERRRIRQDAMRERWRLRNEGWRQGIQQAAPAAGGALAQLAHDRQNVHTSVVVQKVKEMIQKVIQIPVPPEYQTETLKTSGEIILECGLSKQAAWQMMAKYCSDEDVYELGYGIYARVLNSVWQYIKASPDSADLKQILKTEMQDNIGMCAQGNLSRLCNILSGYMEGLVVDAKSKNELIGERLAQLVDIDNVDERTALGRRVLEEHDVPVEEHAIWLEPLIDI</sequence>
<name>A0A6C0B1G7_9ZZZZ</name>
<proteinExistence type="predicted"/>
<reference evidence="1" key="1">
    <citation type="journal article" date="2020" name="Nature">
        <title>Giant virus diversity and host interactions through global metagenomics.</title>
        <authorList>
            <person name="Schulz F."/>
            <person name="Roux S."/>
            <person name="Paez-Espino D."/>
            <person name="Jungbluth S."/>
            <person name="Walsh D.A."/>
            <person name="Denef V.J."/>
            <person name="McMahon K.D."/>
            <person name="Konstantinidis K.T."/>
            <person name="Eloe-Fadrosh E.A."/>
            <person name="Kyrpides N.C."/>
            <person name="Woyke T."/>
        </authorList>
    </citation>
    <scope>NUCLEOTIDE SEQUENCE</scope>
    <source>
        <strain evidence="1">GVMAG-M-3300009185-36</strain>
    </source>
</reference>
<dbReference type="EMBL" id="MN739049">
    <property type="protein sequence ID" value="QHS85932.1"/>
    <property type="molecule type" value="Genomic_DNA"/>
</dbReference>
<dbReference type="AlphaFoldDB" id="A0A6C0B1G7"/>
<accession>A0A6C0B1G7</accession>
<organism evidence="1">
    <name type="scientific">viral metagenome</name>
    <dbReference type="NCBI Taxonomy" id="1070528"/>
    <lineage>
        <taxon>unclassified sequences</taxon>
        <taxon>metagenomes</taxon>
        <taxon>organismal metagenomes</taxon>
    </lineage>
</organism>
<evidence type="ECO:0000313" key="1">
    <source>
        <dbReference type="EMBL" id="QHS85932.1"/>
    </source>
</evidence>